<comment type="caution">
    <text evidence="5">The sequence shown here is derived from an EMBL/GenBank/DDBJ whole genome shotgun (WGS) entry which is preliminary data.</text>
</comment>
<dbReference type="Pfam" id="PF00583">
    <property type="entry name" value="Acetyltransf_1"/>
    <property type="match status" value="1"/>
</dbReference>
<sequence>MISVRKYSRVTRNSLLALLLLGLFIATHAFLHALQNHCIRISHSSTRIRAVQDIFDRTKSKLKGDNQSQLINTTGSSATLKSPSIPYVIQRIGRGNKKEIEELTRLCIDVFFNEQTIDRNSGAERVRTQRATPWKAVQLAYLRNSQAGDILARNAFKKNQRVDIIVARRVLYDSYLAESKQNCVQDYDQIYNKDQVAVVDDQTKLVLGEIIGYCEVIEKNFGLGEMSSGKPVPYLANLSVSKSARQSGVGSKLLEVSEDVVRDWKAGHATMVLQVEEDNTDAIRFYKKRGWQFVYADPTCRRYDTSGFFLKESRITKYAMVKQIESNRGNRDDSSAGGEKTTMRLAADKLKKMWFVSR</sequence>
<dbReference type="InterPro" id="IPR016181">
    <property type="entry name" value="Acyl_CoA_acyltransferase"/>
</dbReference>
<dbReference type="PROSITE" id="PS51186">
    <property type="entry name" value="GNAT"/>
    <property type="match status" value="1"/>
</dbReference>
<organism evidence="5 6">
    <name type="scientific">Cyclotella atomus</name>
    <dbReference type="NCBI Taxonomy" id="382360"/>
    <lineage>
        <taxon>Eukaryota</taxon>
        <taxon>Sar</taxon>
        <taxon>Stramenopiles</taxon>
        <taxon>Ochrophyta</taxon>
        <taxon>Bacillariophyta</taxon>
        <taxon>Coscinodiscophyceae</taxon>
        <taxon>Thalassiosirophycidae</taxon>
        <taxon>Stephanodiscales</taxon>
        <taxon>Stephanodiscaceae</taxon>
        <taxon>Cyclotella</taxon>
    </lineage>
</organism>
<gene>
    <name evidence="5" type="ORF">ACHAWO_003846</name>
</gene>
<name>A0ABD3QEJ3_9STRA</name>
<evidence type="ECO:0000256" key="3">
    <source>
        <dbReference type="SAM" id="SignalP"/>
    </source>
</evidence>
<feature type="signal peptide" evidence="3">
    <location>
        <begin position="1"/>
        <end position="29"/>
    </location>
</feature>
<dbReference type="Gene3D" id="3.40.630.30">
    <property type="match status" value="1"/>
</dbReference>
<dbReference type="PANTHER" id="PTHR42919:SF8">
    <property type="entry name" value="N-ALPHA-ACETYLTRANSFERASE 50"/>
    <property type="match status" value="1"/>
</dbReference>
<keyword evidence="6" id="KW-1185">Reference proteome</keyword>
<proteinExistence type="predicted"/>
<keyword evidence="2" id="KW-0012">Acyltransferase</keyword>
<dbReference type="SUPFAM" id="SSF55729">
    <property type="entry name" value="Acyl-CoA N-acyltransferases (Nat)"/>
    <property type="match status" value="1"/>
</dbReference>
<dbReference type="AlphaFoldDB" id="A0ABD3QEJ3"/>
<evidence type="ECO:0000259" key="4">
    <source>
        <dbReference type="PROSITE" id="PS51186"/>
    </source>
</evidence>
<keyword evidence="3" id="KW-0732">Signal</keyword>
<feature type="chain" id="PRO_5044819094" description="N-acetyltransferase domain-containing protein" evidence="3">
    <location>
        <begin position="30"/>
        <end position="358"/>
    </location>
</feature>
<dbReference type="GO" id="GO:0016746">
    <property type="term" value="F:acyltransferase activity"/>
    <property type="evidence" value="ECO:0007669"/>
    <property type="project" value="UniProtKB-KW"/>
</dbReference>
<dbReference type="EMBL" id="JALLPJ020000218">
    <property type="protein sequence ID" value="KAL3798328.1"/>
    <property type="molecule type" value="Genomic_DNA"/>
</dbReference>
<dbReference type="PANTHER" id="PTHR42919">
    <property type="entry name" value="N-ALPHA-ACETYLTRANSFERASE"/>
    <property type="match status" value="1"/>
</dbReference>
<feature type="domain" description="N-acetyltransferase" evidence="4">
    <location>
        <begin position="150"/>
        <end position="325"/>
    </location>
</feature>
<keyword evidence="1" id="KW-0808">Transferase</keyword>
<evidence type="ECO:0000313" key="6">
    <source>
        <dbReference type="Proteomes" id="UP001530400"/>
    </source>
</evidence>
<evidence type="ECO:0000256" key="2">
    <source>
        <dbReference type="ARBA" id="ARBA00023315"/>
    </source>
</evidence>
<protein>
    <recommendedName>
        <fullName evidence="4">N-acetyltransferase domain-containing protein</fullName>
    </recommendedName>
</protein>
<reference evidence="5 6" key="1">
    <citation type="submission" date="2024-10" db="EMBL/GenBank/DDBJ databases">
        <title>Updated reference genomes for cyclostephanoid diatoms.</title>
        <authorList>
            <person name="Roberts W.R."/>
            <person name="Alverson A.J."/>
        </authorList>
    </citation>
    <scope>NUCLEOTIDE SEQUENCE [LARGE SCALE GENOMIC DNA]</scope>
    <source>
        <strain evidence="5 6">AJA010-31</strain>
    </source>
</reference>
<dbReference type="InterPro" id="IPR000182">
    <property type="entry name" value="GNAT_dom"/>
</dbReference>
<evidence type="ECO:0000313" key="5">
    <source>
        <dbReference type="EMBL" id="KAL3798328.1"/>
    </source>
</evidence>
<evidence type="ECO:0000256" key="1">
    <source>
        <dbReference type="ARBA" id="ARBA00022679"/>
    </source>
</evidence>
<dbReference type="Proteomes" id="UP001530400">
    <property type="component" value="Unassembled WGS sequence"/>
</dbReference>
<dbReference type="CDD" id="cd04301">
    <property type="entry name" value="NAT_SF"/>
    <property type="match status" value="1"/>
</dbReference>
<accession>A0ABD3QEJ3</accession>
<dbReference type="InterPro" id="IPR051556">
    <property type="entry name" value="N-term/lysine_N-AcTrnsfr"/>
</dbReference>